<organism evidence="2 3">
    <name type="scientific">Floricoccus tropicus</name>
    <dbReference type="NCBI Taxonomy" id="1859473"/>
    <lineage>
        <taxon>Bacteria</taxon>
        <taxon>Bacillati</taxon>
        <taxon>Bacillota</taxon>
        <taxon>Bacilli</taxon>
        <taxon>Lactobacillales</taxon>
        <taxon>Streptococcaceae</taxon>
        <taxon>Floricoccus</taxon>
    </lineage>
</organism>
<reference evidence="3" key="1">
    <citation type="submission" date="2016-09" db="EMBL/GenBank/DDBJ databases">
        <title>Draft genome sequence of a novel species of the family Streptococcaceae isolated from flowers.</title>
        <authorList>
            <person name="Chuah L.-O."/>
            <person name="Yap K.-P."/>
            <person name="Thong K.L."/>
            <person name="Liong M.T."/>
            <person name="Ahmad R."/>
            <person name="Rusul G."/>
        </authorList>
    </citation>
    <scope>NUCLEOTIDE SEQUENCE [LARGE SCALE GENOMIC DNA]</scope>
    <source>
        <strain evidence="3">DF1</strain>
    </source>
</reference>
<accession>A0A1E8GQ08</accession>
<feature type="transmembrane region" description="Helical" evidence="1">
    <location>
        <begin position="7"/>
        <end position="28"/>
    </location>
</feature>
<sequence length="156" mass="17712">MKFKNFALKLAIIFLEVILTSIVFIIGISSLNEGKLEFSFPIVMFWITILGSLFISYFVAFKLNNILKLIEKNKAFSVQTIETVRSIKKAVMILVILSFGILPIVYMIADLSDGPGFMIFGFLFVLLTITMYVFTLIVEELFTSAFNIQNENNLTI</sequence>
<evidence type="ECO:0000313" key="3">
    <source>
        <dbReference type="Proteomes" id="UP000178622"/>
    </source>
</evidence>
<evidence type="ECO:0008006" key="4">
    <source>
        <dbReference type="Google" id="ProtNLM"/>
    </source>
</evidence>
<comment type="caution">
    <text evidence="2">The sequence shown here is derived from an EMBL/GenBank/DDBJ whole genome shotgun (WGS) entry which is preliminary data.</text>
</comment>
<name>A0A1E8GQ08_9LACT</name>
<dbReference type="AlphaFoldDB" id="A0A1E8GQ08"/>
<dbReference type="RefSeq" id="WP_070791028.1">
    <property type="nucleotide sequence ID" value="NZ_MKIR01000001.1"/>
</dbReference>
<gene>
    <name evidence="2" type="ORF">BG261_00185</name>
</gene>
<keyword evidence="3" id="KW-1185">Reference proteome</keyword>
<dbReference type="STRING" id="1859473.BG261_00185"/>
<feature type="transmembrane region" description="Helical" evidence="1">
    <location>
        <begin position="115"/>
        <end position="138"/>
    </location>
</feature>
<feature type="transmembrane region" description="Helical" evidence="1">
    <location>
        <begin position="90"/>
        <end position="109"/>
    </location>
</feature>
<keyword evidence="1" id="KW-1133">Transmembrane helix</keyword>
<evidence type="ECO:0000313" key="2">
    <source>
        <dbReference type="EMBL" id="OFI50340.1"/>
    </source>
</evidence>
<protein>
    <recommendedName>
        <fullName evidence="4">DUF2975 domain-containing protein</fullName>
    </recommendedName>
</protein>
<keyword evidence="1" id="KW-0472">Membrane</keyword>
<dbReference type="Pfam" id="PF11188">
    <property type="entry name" value="DUF2975"/>
    <property type="match status" value="1"/>
</dbReference>
<dbReference type="EMBL" id="MKIR01000001">
    <property type="protein sequence ID" value="OFI50340.1"/>
    <property type="molecule type" value="Genomic_DNA"/>
</dbReference>
<feature type="transmembrane region" description="Helical" evidence="1">
    <location>
        <begin position="40"/>
        <end position="60"/>
    </location>
</feature>
<dbReference type="Proteomes" id="UP000178622">
    <property type="component" value="Unassembled WGS sequence"/>
</dbReference>
<keyword evidence="1" id="KW-0812">Transmembrane</keyword>
<evidence type="ECO:0000256" key="1">
    <source>
        <dbReference type="SAM" id="Phobius"/>
    </source>
</evidence>
<dbReference type="OrthoDB" id="2184234at2"/>
<proteinExistence type="predicted"/>
<dbReference type="InterPro" id="IPR021354">
    <property type="entry name" value="DUF2975"/>
</dbReference>